<proteinExistence type="inferred from homology"/>
<dbReference type="SUPFAM" id="SSF53218">
    <property type="entry name" value="Molybdenum cofactor biosynthesis proteins"/>
    <property type="match status" value="1"/>
</dbReference>
<dbReference type="InterPro" id="IPR041424">
    <property type="entry name" value="CinA_KH"/>
</dbReference>
<gene>
    <name evidence="3" type="ORF">GCM10011339_27880</name>
</gene>
<evidence type="ECO:0000313" key="3">
    <source>
        <dbReference type="EMBL" id="GGF37715.1"/>
    </source>
</evidence>
<dbReference type="InterPro" id="IPR036653">
    <property type="entry name" value="CinA-like_C"/>
</dbReference>
<organism evidence="3 4">
    <name type="scientific">Echinicola rosea</name>
    <dbReference type="NCBI Taxonomy" id="1807691"/>
    <lineage>
        <taxon>Bacteria</taxon>
        <taxon>Pseudomonadati</taxon>
        <taxon>Bacteroidota</taxon>
        <taxon>Cytophagia</taxon>
        <taxon>Cytophagales</taxon>
        <taxon>Cyclobacteriaceae</taxon>
        <taxon>Echinicola</taxon>
    </lineage>
</organism>
<dbReference type="PIRSF" id="PIRSF006728">
    <property type="entry name" value="CinA"/>
    <property type="match status" value="1"/>
</dbReference>
<reference evidence="4" key="1">
    <citation type="journal article" date="2019" name="Int. J. Syst. Evol. Microbiol.">
        <title>The Global Catalogue of Microorganisms (GCM) 10K type strain sequencing project: providing services to taxonomists for standard genome sequencing and annotation.</title>
        <authorList>
            <consortium name="The Broad Institute Genomics Platform"/>
            <consortium name="The Broad Institute Genome Sequencing Center for Infectious Disease"/>
            <person name="Wu L."/>
            <person name="Ma J."/>
        </authorList>
    </citation>
    <scope>NUCLEOTIDE SEQUENCE [LARGE SCALE GENOMIC DNA]</scope>
    <source>
        <strain evidence="4">CGMCC 1.15407</strain>
    </source>
</reference>
<comment type="caution">
    <text evidence="3">The sequence shown here is derived from an EMBL/GenBank/DDBJ whole genome shotgun (WGS) entry which is preliminary data.</text>
</comment>
<dbReference type="PANTHER" id="PTHR13939">
    <property type="entry name" value="NICOTINAMIDE-NUCLEOTIDE AMIDOHYDROLASE PNCC"/>
    <property type="match status" value="1"/>
</dbReference>
<name>A0ABQ1V409_9BACT</name>
<dbReference type="CDD" id="cd00885">
    <property type="entry name" value="cinA"/>
    <property type="match status" value="1"/>
</dbReference>
<feature type="domain" description="MoaB/Mog" evidence="2">
    <location>
        <begin position="7"/>
        <end position="173"/>
    </location>
</feature>
<dbReference type="RefSeq" id="WP_137402753.1">
    <property type="nucleotide sequence ID" value="NZ_BMIU01000013.1"/>
</dbReference>
<dbReference type="Pfam" id="PF02464">
    <property type="entry name" value="CinA"/>
    <property type="match status" value="1"/>
</dbReference>
<dbReference type="NCBIfam" id="NF001813">
    <property type="entry name" value="PRK00549.1"/>
    <property type="match status" value="1"/>
</dbReference>
<dbReference type="Pfam" id="PF18146">
    <property type="entry name" value="CinA_KH"/>
    <property type="match status" value="1"/>
</dbReference>
<dbReference type="InterPro" id="IPR036425">
    <property type="entry name" value="MoaB/Mog-like_dom_sf"/>
</dbReference>
<evidence type="ECO:0000313" key="4">
    <source>
        <dbReference type="Proteomes" id="UP000647339"/>
    </source>
</evidence>
<sequence length="418" mass="46283">MKQITAEIIAIGDELLYGQIMDTNSHWISKELDQIGVRVVRKTTVGDNEEDILHAFDSAQKRAHIILITGGLGPTKDDLTKPLMAKFFDCPIAPFAEAIADVETFFEKRGRELTPLNKLQGHLPTKCQYVKNEQGTAPGMWFEENNCVWMSMPGVPHEMQFLMESFVLPKIKTIYTLPVIYHKVIKTAGIGESWLSDMIAQWEDQLPQHIKLAYLPSLGEVKLRLTAFGDDINHLQEEVNEQIEKVKPLIKNYIYGYDQESIAEAIGKILKIAGKTVGIAESCTGGYISHLVTAIPGSSNYFNGAMIPYHNQFKTDLLGVKEKTLAAHGAVSEDTVIEMAIMVRQKFKADFGLASSGIAGPGGGSPEKPVGTVWIAVADEHGVKTKKLQLAHDRSLNIQYSALAVLNLLRKVIKNQND</sequence>
<evidence type="ECO:0000259" key="2">
    <source>
        <dbReference type="SMART" id="SM00852"/>
    </source>
</evidence>
<dbReference type="InterPro" id="IPR050101">
    <property type="entry name" value="CinA"/>
</dbReference>
<dbReference type="InterPro" id="IPR008135">
    <property type="entry name" value="Competence-induced_CinA"/>
</dbReference>
<dbReference type="Gene3D" id="3.30.70.2860">
    <property type="match status" value="1"/>
</dbReference>
<protein>
    <recommendedName>
        <fullName evidence="1">CinA-like protein</fullName>
    </recommendedName>
</protein>
<dbReference type="HAMAP" id="MF_00226_B">
    <property type="entry name" value="CinA_B"/>
    <property type="match status" value="1"/>
</dbReference>
<dbReference type="NCBIfam" id="TIGR00200">
    <property type="entry name" value="cinA_nterm"/>
    <property type="match status" value="1"/>
</dbReference>
<keyword evidence="4" id="KW-1185">Reference proteome</keyword>
<comment type="similarity">
    <text evidence="1">Belongs to the CinA family.</text>
</comment>
<dbReference type="SMART" id="SM00852">
    <property type="entry name" value="MoCF_biosynth"/>
    <property type="match status" value="1"/>
</dbReference>
<dbReference type="PANTHER" id="PTHR13939:SF0">
    <property type="entry name" value="NMN AMIDOHYDROLASE-LIKE PROTEIN YFAY"/>
    <property type="match status" value="1"/>
</dbReference>
<dbReference type="SUPFAM" id="SSF142433">
    <property type="entry name" value="CinA-like"/>
    <property type="match status" value="1"/>
</dbReference>
<dbReference type="InterPro" id="IPR008136">
    <property type="entry name" value="CinA_C"/>
</dbReference>
<evidence type="ECO:0000256" key="1">
    <source>
        <dbReference type="HAMAP-Rule" id="MF_00226"/>
    </source>
</evidence>
<dbReference type="NCBIfam" id="TIGR00199">
    <property type="entry name" value="PncC_domain"/>
    <property type="match status" value="1"/>
</dbReference>
<accession>A0ABQ1V409</accession>
<dbReference type="Proteomes" id="UP000647339">
    <property type="component" value="Unassembled WGS sequence"/>
</dbReference>
<dbReference type="Gene3D" id="3.90.950.20">
    <property type="entry name" value="CinA-like"/>
    <property type="match status" value="1"/>
</dbReference>
<dbReference type="InterPro" id="IPR001453">
    <property type="entry name" value="MoaB/Mog_dom"/>
</dbReference>
<dbReference type="Pfam" id="PF00994">
    <property type="entry name" value="MoCF_biosynth"/>
    <property type="match status" value="1"/>
</dbReference>
<dbReference type="Gene3D" id="3.40.980.10">
    <property type="entry name" value="MoaB/Mog-like domain"/>
    <property type="match status" value="1"/>
</dbReference>
<dbReference type="EMBL" id="BMIU01000013">
    <property type="protein sequence ID" value="GGF37715.1"/>
    <property type="molecule type" value="Genomic_DNA"/>
</dbReference>
<dbReference type="NCBIfam" id="TIGR00177">
    <property type="entry name" value="molyb_syn"/>
    <property type="match status" value="1"/>
</dbReference>